<evidence type="ECO:0000313" key="4">
    <source>
        <dbReference type="EMBL" id="PFH36132.1"/>
    </source>
</evidence>
<dbReference type="GO" id="GO:0005737">
    <property type="term" value="C:cytoplasm"/>
    <property type="evidence" value="ECO:0007669"/>
    <property type="project" value="TreeGrafter"/>
</dbReference>
<dbReference type="OrthoDB" id="10249838at2759"/>
<dbReference type="KEGG" id="bbes:BESB_043240"/>
<evidence type="ECO:0000256" key="1">
    <source>
        <dbReference type="ARBA" id="ARBA00022694"/>
    </source>
</evidence>
<dbReference type="STRING" id="94643.A0A2A9ML19"/>
<evidence type="ECO:0000259" key="3">
    <source>
        <dbReference type="Pfam" id="PF01702"/>
    </source>
</evidence>
<comment type="caution">
    <text evidence="4">The sequence shown here is derived from an EMBL/GenBank/DDBJ whole genome shotgun (WGS) entry which is preliminary data.</text>
</comment>
<dbReference type="NCBIfam" id="TIGR00449">
    <property type="entry name" value="tgt_general"/>
    <property type="match status" value="3"/>
</dbReference>
<feature type="compositionally biased region" description="Polar residues" evidence="2">
    <location>
        <begin position="603"/>
        <end position="620"/>
    </location>
</feature>
<dbReference type="VEuPathDB" id="ToxoDB:BESB_043240"/>
<gene>
    <name evidence="4" type="ORF">BESB_043240</name>
</gene>
<keyword evidence="1" id="KW-0819">tRNA processing</keyword>
<dbReference type="InterPro" id="IPR002616">
    <property type="entry name" value="tRNA_ribo_trans-like"/>
</dbReference>
<feature type="domain" description="tRNA-guanine(15) transglycosylase-like" evidence="3">
    <location>
        <begin position="674"/>
        <end position="932"/>
    </location>
</feature>
<protein>
    <submittedName>
        <fullName evidence="4">Queuine tRNA ribosyl transferase</fullName>
    </submittedName>
</protein>
<dbReference type="Gene3D" id="3.20.20.105">
    <property type="entry name" value="Queuine tRNA-ribosyltransferase-like"/>
    <property type="match status" value="1"/>
</dbReference>
<feature type="region of interest" description="Disordered" evidence="2">
    <location>
        <begin position="45"/>
        <end position="73"/>
    </location>
</feature>
<dbReference type="InterPro" id="IPR036511">
    <property type="entry name" value="TGT-like_sf"/>
</dbReference>
<accession>A0A2A9ML19</accession>
<organism evidence="4 5">
    <name type="scientific">Besnoitia besnoiti</name>
    <name type="common">Apicomplexan protozoan</name>
    <dbReference type="NCBI Taxonomy" id="94643"/>
    <lineage>
        <taxon>Eukaryota</taxon>
        <taxon>Sar</taxon>
        <taxon>Alveolata</taxon>
        <taxon>Apicomplexa</taxon>
        <taxon>Conoidasida</taxon>
        <taxon>Coccidia</taxon>
        <taxon>Eucoccidiorida</taxon>
        <taxon>Eimeriorina</taxon>
        <taxon>Sarcocystidae</taxon>
        <taxon>Besnoitia</taxon>
    </lineage>
</organism>
<dbReference type="PANTHER" id="PTHR46499:SF1">
    <property type="entry name" value="QUEUINE TRNA-RIBOSYLTRANSFERASE"/>
    <property type="match status" value="1"/>
</dbReference>
<evidence type="ECO:0000313" key="5">
    <source>
        <dbReference type="Proteomes" id="UP000224006"/>
    </source>
</evidence>
<dbReference type="Proteomes" id="UP000224006">
    <property type="component" value="Chromosome III"/>
</dbReference>
<feature type="compositionally biased region" description="Low complexity" evidence="2">
    <location>
        <begin position="626"/>
        <end position="638"/>
    </location>
</feature>
<dbReference type="GeneID" id="40309254"/>
<dbReference type="InterPro" id="IPR050076">
    <property type="entry name" value="ArchSynthase1/Queuine_TRR"/>
</dbReference>
<dbReference type="GO" id="GO:0002099">
    <property type="term" value="P:tRNA wobble guanine modification"/>
    <property type="evidence" value="ECO:0007669"/>
    <property type="project" value="TreeGrafter"/>
</dbReference>
<dbReference type="EMBL" id="NWUJ01000003">
    <property type="protein sequence ID" value="PFH36132.1"/>
    <property type="molecule type" value="Genomic_DNA"/>
</dbReference>
<keyword evidence="5" id="KW-1185">Reference proteome</keyword>
<evidence type="ECO:0000256" key="2">
    <source>
        <dbReference type="SAM" id="MobiDB-lite"/>
    </source>
</evidence>
<feature type="domain" description="tRNA-guanine(15) transglycosylase-like" evidence="3">
    <location>
        <begin position="512"/>
        <end position="586"/>
    </location>
</feature>
<dbReference type="Pfam" id="PF01702">
    <property type="entry name" value="TGT"/>
    <property type="match status" value="3"/>
</dbReference>
<sequence>MSATVAWAGAFLEIFRLARFHHRRRRNAATGRQWARDRLLRPRRSASPDKIRLSGPECAPSHSSGKNSRQQDRTLLPRVATLHRLRPNARSSAVFRFFLVILCGNASGWFDGNAGQTSIVDPLELAWKNLGSFRVAHAACISSNPPVETAPPKVAAPGVAASLFAPFGDHIQRRNVRRAFSVLTARDSAEGMSANDAEARRRTATLHFASAFFGNPPPSHVQRRAPRDPRRLAAGWARGSSPAFPHAFSHERRQADVNVRAASTVLPRGTERQENSQGLAAFLSSLALPANTYVRARGPRHCLPSVWSCQAIMPGAATPRDAHMGWHGSPQCSRGSCRVGSASLLVQALTAGDDTRLRGQPGRSQGGSAQPRVGMIRTLFGDVETPNFMVCGTKAAVKGITVEMLREVKTQIILANTYHLLVRPGPEVIESLGGLQHFTGWHGPMFTDSGGYQIFSLHYGGVADEVKGRRGRRGQCSPQSSSSSSRAAADSRRAAAAAGGHEAEGVDPSSHLLRLDETGAVFRSYYTGQRIELTPERAMETQYQLGADLIVALDECTPYHTSKSYTAASMRRSHRWALRCLVALDRLRDLKGSPPARLPAFSETPSSSQPPCRTRTNCPSIPQPEEPAVSADSSPASATWRAGRRQCPRCRTGWARLDASASQGPLAAIGVPYPQQGLYGVVQGGVYSDLREESVDFVNENAFFGTAIGGSLGATREQMHAVVAETARKLRRDRPIHLLGIGRMQDIFHGVKQGIDTFDCVHPTRAGRHGSALVPRVFWDGDGALNVPPSAGCDADDLPAFANFKNEPGRPKVARSLAALAVVSSNPEADKSWSPVSTPRAIFPVAAQRPKEYVDLRNAAFKFDDRPILPNCGCYSCKTASRAYLHYLLKIGEQLGGTLVTLHNIFTMNRLMASIRQAIVEKTLDEEKEKWIHPLMKD</sequence>
<dbReference type="PANTHER" id="PTHR46499">
    <property type="entry name" value="QUEUINE TRNA-RIBOSYLTRANSFERASE"/>
    <property type="match status" value="1"/>
</dbReference>
<dbReference type="AlphaFoldDB" id="A0A2A9ML19"/>
<feature type="compositionally biased region" description="Low complexity" evidence="2">
    <location>
        <begin position="474"/>
        <end position="500"/>
    </location>
</feature>
<reference evidence="4 5" key="1">
    <citation type="submission" date="2017-09" db="EMBL/GenBank/DDBJ databases">
        <title>Genome sequencing of Besnoitia besnoiti strain Bb-Ger1.</title>
        <authorList>
            <person name="Schares G."/>
            <person name="Venepally P."/>
            <person name="Lorenzi H.A."/>
        </authorList>
    </citation>
    <scope>NUCLEOTIDE SEQUENCE [LARGE SCALE GENOMIC DNA]</scope>
    <source>
        <strain evidence="4 5">Bb-Ger1</strain>
    </source>
</reference>
<keyword evidence="4" id="KW-0808">Transferase</keyword>
<proteinExistence type="predicted"/>
<name>A0A2A9ML19_BESBE</name>
<feature type="region of interest" description="Disordered" evidence="2">
    <location>
        <begin position="468"/>
        <end position="510"/>
    </location>
</feature>
<dbReference type="GO" id="GO:0016740">
    <property type="term" value="F:transferase activity"/>
    <property type="evidence" value="ECO:0007669"/>
    <property type="project" value="UniProtKB-KW"/>
</dbReference>
<feature type="domain" description="tRNA-guanine(15) transglycosylase-like" evidence="3">
    <location>
        <begin position="371"/>
        <end position="458"/>
    </location>
</feature>
<feature type="region of interest" description="Disordered" evidence="2">
    <location>
        <begin position="593"/>
        <end position="642"/>
    </location>
</feature>
<dbReference type="RefSeq" id="XP_029220141.1">
    <property type="nucleotide sequence ID" value="XM_029362775.1"/>
</dbReference>
<dbReference type="SUPFAM" id="SSF51713">
    <property type="entry name" value="tRNA-guanine transglycosylase"/>
    <property type="match status" value="2"/>
</dbReference>